<evidence type="ECO:0000256" key="4">
    <source>
        <dbReference type="ARBA" id="ARBA00022723"/>
    </source>
</evidence>
<feature type="binding site" evidence="5">
    <location>
        <position position="105"/>
    </location>
    <ligand>
        <name>a divalent metal cation</name>
        <dbReference type="ChEBI" id="CHEBI:60240"/>
        <label>1</label>
    </ligand>
</feature>
<dbReference type="AlphaFoldDB" id="A0A1M5YDS4"/>
<evidence type="ECO:0000313" key="6">
    <source>
        <dbReference type="EMBL" id="SHI10136.1"/>
    </source>
</evidence>
<dbReference type="EMBL" id="FQXS01000034">
    <property type="protein sequence ID" value="SHI10136.1"/>
    <property type="molecule type" value="Genomic_DNA"/>
</dbReference>
<reference evidence="6 7" key="1">
    <citation type="submission" date="2016-11" db="EMBL/GenBank/DDBJ databases">
        <authorList>
            <person name="Jaros S."/>
            <person name="Januszkiewicz K."/>
            <person name="Wedrychowicz H."/>
        </authorList>
    </citation>
    <scope>NUCLEOTIDE SEQUENCE [LARGE SCALE GENOMIC DNA]</scope>
    <source>
        <strain evidence="6 7">DSM 9705</strain>
    </source>
</reference>
<dbReference type="Pfam" id="PF01784">
    <property type="entry name" value="DUF34_NIF3"/>
    <property type="match status" value="1"/>
</dbReference>
<feature type="binding site" evidence="5">
    <location>
        <position position="67"/>
    </location>
    <ligand>
        <name>a divalent metal cation</name>
        <dbReference type="ChEBI" id="CHEBI:60240"/>
        <label>1</label>
    </ligand>
</feature>
<proteinExistence type="inferred from homology"/>
<dbReference type="GO" id="GO:0046872">
    <property type="term" value="F:metal ion binding"/>
    <property type="evidence" value="ECO:0007669"/>
    <property type="project" value="UniProtKB-KW"/>
</dbReference>
<keyword evidence="7" id="KW-1185">Reference proteome</keyword>
<feature type="binding site" evidence="5">
    <location>
        <position position="228"/>
    </location>
    <ligand>
        <name>a divalent metal cation</name>
        <dbReference type="ChEBI" id="CHEBI:60240"/>
        <label>1</label>
    </ligand>
</feature>
<dbReference type="OrthoDB" id="9792792at2"/>
<dbReference type="InterPro" id="IPR036069">
    <property type="entry name" value="DUF34/NIF3_sf"/>
</dbReference>
<dbReference type="PANTHER" id="PTHR13799">
    <property type="entry name" value="NGG1 INTERACTING FACTOR 3"/>
    <property type="match status" value="1"/>
</dbReference>
<evidence type="ECO:0000256" key="1">
    <source>
        <dbReference type="ARBA" id="ARBA00006964"/>
    </source>
</evidence>
<keyword evidence="4 5" id="KW-0479">Metal-binding</keyword>
<dbReference type="STRING" id="1121409.SAMN02745124_03908"/>
<dbReference type="FunFam" id="3.40.1390.30:FF:000001">
    <property type="entry name" value="GTP cyclohydrolase 1 type 2"/>
    <property type="match status" value="1"/>
</dbReference>
<comment type="subunit">
    <text evidence="2">Homohexamer.</text>
</comment>
<dbReference type="Gene3D" id="3.40.1390.30">
    <property type="entry name" value="NIF3 (NGG1p interacting factor 3)-like"/>
    <property type="match status" value="2"/>
</dbReference>
<accession>A0A1M5YDS4</accession>
<dbReference type="Proteomes" id="UP000184139">
    <property type="component" value="Unassembled WGS sequence"/>
</dbReference>
<sequence>MPVTVADIIACLDGIAPFSVAESWDNVGLLVGDQNRSVTSILVALDPTSQLLDEAISLGADTVITHHPALFKPLLSINTADPTGIFLEKALRARLTVVACHTNLDSAEHGVNDALAERLGLIDLVPLVPADQATSDGVGMGRIGRYAKPITGGEFIARVLDVLGLPSCDTAGPLPQLVQTVALCGGSGSELAEQALRRGADLYLSAEIKHHTARWAEACGFCVIDGTHFATEKPVVERLARNLRDAFHQRGWQVTVHETTTETHPFVRMQKTIQDNH</sequence>
<dbReference type="RefSeq" id="WP_073378815.1">
    <property type="nucleotide sequence ID" value="NZ_FQXS01000034.1"/>
</dbReference>
<evidence type="ECO:0000256" key="3">
    <source>
        <dbReference type="ARBA" id="ARBA00022112"/>
    </source>
</evidence>
<dbReference type="GO" id="GO:0005737">
    <property type="term" value="C:cytoplasm"/>
    <property type="evidence" value="ECO:0007669"/>
    <property type="project" value="TreeGrafter"/>
</dbReference>
<dbReference type="SUPFAM" id="SSF102705">
    <property type="entry name" value="NIF3 (NGG1p interacting factor 3)-like"/>
    <property type="match status" value="1"/>
</dbReference>
<feature type="binding site" evidence="5">
    <location>
        <position position="232"/>
    </location>
    <ligand>
        <name>a divalent metal cation</name>
        <dbReference type="ChEBI" id="CHEBI:60240"/>
        <label>1</label>
    </ligand>
</feature>
<organism evidence="6 7">
    <name type="scientific">Desulfofustis glycolicus DSM 9705</name>
    <dbReference type="NCBI Taxonomy" id="1121409"/>
    <lineage>
        <taxon>Bacteria</taxon>
        <taxon>Pseudomonadati</taxon>
        <taxon>Thermodesulfobacteriota</taxon>
        <taxon>Desulfobulbia</taxon>
        <taxon>Desulfobulbales</taxon>
        <taxon>Desulfocapsaceae</taxon>
        <taxon>Desulfofustis</taxon>
    </lineage>
</organism>
<dbReference type="NCBIfam" id="TIGR00486">
    <property type="entry name" value="YbgI_SA1388"/>
    <property type="match status" value="1"/>
</dbReference>
<comment type="similarity">
    <text evidence="1">Belongs to the GTP cyclohydrolase I type 2/NIF3 family.</text>
</comment>
<dbReference type="InterPro" id="IPR002678">
    <property type="entry name" value="DUF34/NIF3"/>
</dbReference>
<feature type="binding site" evidence="5">
    <location>
        <position position="66"/>
    </location>
    <ligand>
        <name>a divalent metal cation</name>
        <dbReference type="ChEBI" id="CHEBI:60240"/>
        <label>1</label>
    </ligand>
</feature>
<evidence type="ECO:0000256" key="5">
    <source>
        <dbReference type="PIRSR" id="PIRSR602678-1"/>
    </source>
</evidence>
<evidence type="ECO:0000256" key="2">
    <source>
        <dbReference type="ARBA" id="ARBA00011643"/>
    </source>
</evidence>
<dbReference type="PANTHER" id="PTHR13799:SF14">
    <property type="entry name" value="GTP CYCLOHYDROLASE 1 TYPE 2 HOMOLOG"/>
    <property type="match status" value="1"/>
</dbReference>
<evidence type="ECO:0000313" key="7">
    <source>
        <dbReference type="Proteomes" id="UP000184139"/>
    </source>
</evidence>
<protein>
    <recommendedName>
        <fullName evidence="3">GTP cyclohydrolase 1 type 2 homolog</fullName>
    </recommendedName>
</protein>
<name>A0A1M5YDS4_9BACT</name>
<gene>
    <name evidence="6" type="ORF">SAMN02745124_03908</name>
</gene>